<dbReference type="EMBL" id="CAICTM010000013">
    <property type="protein sequence ID" value="CAB9497016.1"/>
    <property type="molecule type" value="Genomic_DNA"/>
</dbReference>
<evidence type="ECO:0000313" key="3">
    <source>
        <dbReference type="EMBL" id="CAB9497016.1"/>
    </source>
</evidence>
<protein>
    <submittedName>
        <fullName evidence="3">Leucine Rich Repeat</fullName>
    </submittedName>
</protein>
<dbReference type="InterPro" id="IPR052201">
    <property type="entry name" value="LRR-containing_regulator"/>
</dbReference>
<reference evidence="3" key="1">
    <citation type="submission" date="2020-06" db="EMBL/GenBank/DDBJ databases">
        <authorList>
            <consortium name="Plant Systems Biology data submission"/>
        </authorList>
    </citation>
    <scope>NUCLEOTIDE SEQUENCE</scope>
    <source>
        <strain evidence="3">D6</strain>
    </source>
</reference>
<evidence type="ECO:0000256" key="1">
    <source>
        <dbReference type="ARBA" id="ARBA00022737"/>
    </source>
</evidence>
<organism evidence="3 4">
    <name type="scientific">Seminavis robusta</name>
    <dbReference type="NCBI Taxonomy" id="568900"/>
    <lineage>
        <taxon>Eukaryota</taxon>
        <taxon>Sar</taxon>
        <taxon>Stramenopiles</taxon>
        <taxon>Ochrophyta</taxon>
        <taxon>Bacillariophyta</taxon>
        <taxon>Bacillariophyceae</taxon>
        <taxon>Bacillariophycidae</taxon>
        <taxon>Naviculales</taxon>
        <taxon>Naviculaceae</taxon>
        <taxon>Seminavis</taxon>
    </lineage>
</organism>
<keyword evidence="4" id="KW-1185">Reference proteome</keyword>
<sequence length="459" mass="51325">MTLHQSPDSETIDILHAPPTDEDSGDIKCDSPADSLRRNDARDGTTLDLDSALDLGDDLDDFLDAVHSNNTIETLQLEGEMICSLNYDQCHQLFDALGGLPLTKLHLHNFVAPLPLLTSLLQRALNLERITLHTAQLLGRDDVESREFLQAIQGLQQLQAFKCTNAIVMGAGLSLETLVQALARVHSIQKVELELERGGEVSVESLRSLCQLPQLQELRLWRLTMNEEHLILIANIVQYNDTMEHLELGEMGYADHGVASYRAVADMLRNNSTLETFGMINFSGLDDDGCVLVAEALRDNTTLLQFNMRGCDNLVMGIPAARAVADMLAHNTCLQEFAMNTVGVDNDGAIVLAQALQNNRALQSIMLQRIFGDNKARGFLAFLNMLETNYMLRRIYPEAEGDVKAKMDFYLSLNQLGLRQVQLYVDTDWHHFLDLLTKSRHDLNIIFYLLSTSPDFLDA</sequence>
<dbReference type="Proteomes" id="UP001153069">
    <property type="component" value="Unassembled WGS sequence"/>
</dbReference>
<name>A0A9N8D879_9STRA</name>
<feature type="region of interest" description="Disordered" evidence="2">
    <location>
        <begin position="1"/>
        <end position="35"/>
    </location>
</feature>
<dbReference type="AlphaFoldDB" id="A0A9N8D879"/>
<dbReference type="PANTHER" id="PTHR24111:SF0">
    <property type="entry name" value="LEUCINE-RICH REPEAT-CONTAINING PROTEIN"/>
    <property type="match status" value="1"/>
</dbReference>
<evidence type="ECO:0000313" key="4">
    <source>
        <dbReference type="Proteomes" id="UP001153069"/>
    </source>
</evidence>
<dbReference type="PANTHER" id="PTHR24111">
    <property type="entry name" value="LEUCINE-RICH REPEAT-CONTAINING PROTEIN 34"/>
    <property type="match status" value="1"/>
</dbReference>
<gene>
    <name evidence="3" type="ORF">SEMRO_13_G009740.1</name>
</gene>
<proteinExistence type="predicted"/>
<dbReference type="InterPro" id="IPR032675">
    <property type="entry name" value="LRR_dom_sf"/>
</dbReference>
<keyword evidence="1" id="KW-0677">Repeat</keyword>
<accession>A0A9N8D879</accession>
<comment type="caution">
    <text evidence="3">The sequence shown here is derived from an EMBL/GenBank/DDBJ whole genome shotgun (WGS) entry which is preliminary data.</text>
</comment>
<dbReference type="SUPFAM" id="SSF52047">
    <property type="entry name" value="RNI-like"/>
    <property type="match status" value="1"/>
</dbReference>
<evidence type="ECO:0000256" key="2">
    <source>
        <dbReference type="SAM" id="MobiDB-lite"/>
    </source>
</evidence>
<dbReference type="OrthoDB" id="120976at2759"/>
<feature type="compositionally biased region" description="Basic and acidic residues" evidence="2">
    <location>
        <begin position="25"/>
        <end position="35"/>
    </location>
</feature>
<dbReference type="Gene3D" id="3.80.10.10">
    <property type="entry name" value="Ribonuclease Inhibitor"/>
    <property type="match status" value="2"/>
</dbReference>